<comment type="caution">
    <text evidence="2">The sequence shown here is derived from an EMBL/GenBank/DDBJ whole genome shotgun (WGS) entry which is preliminary data.</text>
</comment>
<proteinExistence type="predicted"/>
<dbReference type="Proteomes" id="UP000655287">
    <property type="component" value="Unassembled WGS sequence"/>
</dbReference>
<dbReference type="RefSeq" id="WP_203991800.1">
    <property type="nucleotide sequence ID" value="NZ_BOOU01000077.1"/>
</dbReference>
<protein>
    <recommendedName>
        <fullName evidence="1">Glycosyltransferase 2-like domain-containing protein</fullName>
    </recommendedName>
</protein>
<dbReference type="SUPFAM" id="SSF53448">
    <property type="entry name" value="Nucleotide-diphospho-sugar transferases"/>
    <property type="match status" value="1"/>
</dbReference>
<evidence type="ECO:0000313" key="3">
    <source>
        <dbReference type="Proteomes" id="UP000655287"/>
    </source>
</evidence>
<organism evidence="2 3">
    <name type="scientific">Sphaerisporangium rufum</name>
    <dbReference type="NCBI Taxonomy" id="1381558"/>
    <lineage>
        <taxon>Bacteria</taxon>
        <taxon>Bacillati</taxon>
        <taxon>Actinomycetota</taxon>
        <taxon>Actinomycetes</taxon>
        <taxon>Streptosporangiales</taxon>
        <taxon>Streptosporangiaceae</taxon>
        <taxon>Sphaerisporangium</taxon>
    </lineage>
</organism>
<dbReference type="AlphaFoldDB" id="A0A919RB29"/>
<dbReference type="PANTHER" id="PTHR43685:SF2">
    <property type="entry name" value="GLYCOSYLTRANSFERASE 2-LIKE DOMAIN-CONTAINING PROTEIN"/>
    <property type="match status" value="1"/>
</dbReference>
<dbReference type="InterPro" id="IPR001173">
    <property type="entry name" value="Glyco_trans_2-like"/>
</dbReference>
<dbReference type="Gene3D" id="3.90.550.10">
    <property type="entry name" value="Spore Coat Polysaccharide Biosynthesis Protein SpsA, Chain A"/>
    <property type="match status" value="1"/>
</dbReference>
<keyword evidence="3" id="KW-1185">Reference proteome</keyword>
<name>A0A919RB29_9ACTN</name>
<feature type="domain" description="Glycosyltransferase 2-like" evidence="1">
    <location>
        <begin position="212"/>
        <end position="322"/>
    </location>
</feature>
<dbReference type="InterPro" id="IPR050834">
    <property type="entry name" value="Glycosyltransf_2"/>
</dbReference>
<reference evidence="2" key="1">
    <citation type="submission" date="2021-01" db="EMBL/GenBank/DDBJ databases">
        <title>Whole genome shotgun sequence of Sphaerisporangium rufum NBRC 109079.</title>
        <authorList>
            <person name="Komaki H."/>
            <person name="Tamura T."/>
        </authorList>
    </citation>
    <scope>NUCLEOTIDE SEQUENCE</scope>
    <source>
        <strain evidence="2">NBRC 109079</strain>
    </source>
</reference>
<dbReference type="CDD" id="cd00761">
    <property type="entry name" value="Glyco_tranf_GTA_type"/>
    <property type="match status" value="1"/>
</dbReference>
<dbReference type="EMBL" id="BOOU01000077">
    <property type="protein sequence ID" value="GII80692.1"/>
    <property type="molecule type" value="Genomic_DNA"/>
</dbReference>
<gene>
    <name evidence="2" type="ORF">Sru01_56740</name>
</gene>
<evidence type="ECO:0000313" key="2">
    <source>
        <dbReference type="EMBL" id="GII80692.1"/>
    </source>
</evidence>
<dbReference type="InterPro" id="IPR029044">
    <property type="entry name" value="Nucleotide-diphossugar_trans"/>
</dbReference>
<dbReference type="Pfam" id="PF00535">
    <property type="entry name" value="Glycos_transf_2"/>
    <property type="match status" value="1"/>
</dbReference>
<sequence>MTATAGAARARVAEPPAGPTWVELGSPGGYAALRTAEFEPDAVPPVDERTVNPGGFLRDATDPVTGITWRDGGWEIPLPGRPPVRLAASGQVTEADVGRLRRLRGLRVPWRRAHTGPLAAVRAVAGLAAAGVPLLSGPPPGWAARALGPELAARLTAATEEDLADDLRREEHSVLLRRTALARHGSAARRRSLAVRAGEPVPPAPTISVVLCTRRPALVPFALGQIARQRGAELEVVLALHGVAAAAPEVARAVAAFDRPLTIVTAEAATPFGAVLNQAVARAAGAYVAKWDDDDWYGPDHLADMMLAHAYSGAELAGAASEFFYLAQIDTTIRRRWSAETVADHVAGGTFVLPRSVLTALGGFRPLPRSVDIHLFQDLIRAGGAMYRTHGLGFMARRAARGAHTWQEPVGYFLARAARQWRGFRPSRLMECR</sequence>
<dbReference type="PANTHER" id="PTHR43685">
    <property type="entry name" value="GLYCOSYLTRANSFERASE"/>
    <property type="match status" value="1"/>
</dbReference>
<evidence type="ECO:0000259" key="1">
    <source>
        <dbReference type="Pfam" id="PF00535"/>
    </source>
</evidence>
<accession>A0A919RB29</accession>